<dbReference type="AlphaFoldDB" id="A0A7D5TAJ5"/>
<keyword evidence="2 7" id="KW-0813">Transport</keyword>
<dbReference type="GO" id="GO:0015627">
    <property type="term" value="C:type II protein secretion system complex"/>
    <property type="evidence" value="ECO:0007669"/>
    <property type="project" value="TreeGrafter"/>
</dbReference>
<dbReference type="InterPro" id="IPR050810">
    <property type="entry name" value="Bact_Secretion_Sys_Channel"/>
</dbReference>
<dbReference type="InterPro" id="IPR005644">
    <property type="entry name" value="NolW-like"/>
</dbReference>
<evidence type="ECO:0000256" key="3">
    <source>
        <dbReference type="ARBA" id="ARBA00022729"/>
    </source>
</evidence>
<organism evidence="8 9">
    <name type="scientific">Serratia symbiotica</name>
    <dbReference type="NCBI Taxonomy" id="138074"/>
    <lineage>
        <taxon>Bacteria</taxon>
        <taxon>Pseudomonadati</taxon>
        <taxon>Pseudomonadota</taxon>
        <taxon>Gammaproteobacteria</taxon>
        <taxon>Enterobacterales</taxon>
        <taxon>Yersiniaceae</taxon>
        <taxon>Serratia</taxon>
    </lineage>
</organism>
<keyword evidence="5" id="KW-0998">Cell outer membrane</keyword>
<dbReference type="Proteomes" id="UP000042738">
    <property type="component" value="Chromosome"/>
</dbReference>
<evidence type="ECO:0000256" key="1">
    <source>
        <dbReference type="ARBA" id="ARBA00004370"/>
    </source>
</evidence>
<dbReference type="InterPro" id="IPR011990">
    <property type="entry name" value="TPR-like_helical_dom_sf"/>
</dbReference>
<dbReference type="PANTHER" id="PTHR30332">
    <property type="entry name" value="PROBABLE GENERAL SECRETION PATHWAY PROTEIN D"/>
    <property type="match status" value="1"/>
</dbReference>
<comment type="similarity">
    <text evidence="6">Belongs to the bacterial secretin family.</text>
</comment>
<dbReference type="InterPro" id="IPR011662">
    <property type="entry name" value="Secretin/TonB_short_N"/>
</dbReference>
<dbReference type="InterPro" id="IPR038591">
    <property type="entry name" value="NolW-like_sf"/>
</dbReference>
<proteinExistence type="inferred from homology"/>
<dbReference type="PROSITE" id="PS51257">
    <property type="entry name" value="PROKAR_LIPOPROTEIN"/>
    <property type="match status" value="1"/>
</dbReference>
<dbReference type="PANTHER" id="PTHR30332:SF17">
    <property type="entry name" value="TYPE IV PILIATION SYSTEM PROTEIN DR_0774-RELATED"/>
    <property type="match status" value="1"/>
</dbReference>
<keyword evidence="4" id="KW-0472">Membrane</keyword>
<dbReference type="PRINTS" id="PR00811">
    <property type="entry name" value="BCTERIALGSPD"/>
</dbReference>
<evidence type="ECO:0000256" key="7">
    <source>
        <dbReference type="RuleBase" id="RU004004"/>
    </source>
</evidence>
<name>A0A7D5TAJ5_9GAMM</name>
<evidence type="ECO:0000313" key="8">
    <source>
        <dbReference type="EMBL" id="QLH64417.1"/>
    </source>
</evidence>
<dbReference type="Pfam" id="PF00263">
    <property type="entry name" value="Secretin"/>
    <property type="match status" value="1"/>
</dbReference>
<dbReference type="GO" id="GO:0009306">
    <property type="term" value="P:protein secretion"/>
    <property type="evidence" value="ECO:0007669"/>
    <property type="project" value="InterPro"/>
</dbReference>
<dbReference type="SMART" id="SM00965">
    <property type="entry name" value="STN"/>
    <property type="match status" value="1"/>
</dbReference>
<dbReference type="InterPro" id="IPR001775">
    <property type="entry name" value="GspD/PilQ"/>
</dbReference>
<dbReference type="GO" id="GO:0009279">
    <property type="term" value="C:cell outer membrane"/>
    <property type="evidence" value="ECO:0007669"/>
    <property type="project" value="UniProtKB-SubCell"/>
</dbReference>
<dbReference type="InterPro" id="IPR004846">
    <property type="entry name" value="T2SS/T3SS_dom"/>
</dbReference>
<dbReference type="Gene3D" id="1.25.40.10">
    <property type="entry name" value="Tetratricopeptide repeat domain"/>
    <property type="match status" value="1"/>
</dbReference>
<accession>A0A7D5TAJ5</accession>
<evidence type="ECO:0000256" key="6">
    <source>
        <dbReference type="RuleBase" id="RU004003"/>
    </source>
</evidence>
<evidence type="ECO:0000256" key="5">
    <source>
        <dbReference type="ARBA" id="ARBA00023237"/>
    </source>
</evidence>
<evidence type="ECO:0000313" key="9">
    <source>
        <dbReference type="Proteomes" id="UP000042738"/>
    </source>
</evidence>
<dbReference type="Gene3D" id="3.30.1370.120">
    <property type="match status" value="1"/>
</dbReference>
<dbReference type="InterPro" id="IPR019734">
    <property type="entry name" value="TPR_rpt"/>
</dbReference>
<evidence type="ECO:0000256" key="4">
    <source>
        <dbReference type="ARBA" id="ARBA00023136"/>
    </source>
</evidence>
<keyword evidence="3" id="KW-0732">Signal</keyword>
<reference evidence="8 9" key="1">
    <citation type="journal article" date="2014" name="Genome Announc.">
        <title>Whole-Genome Sequence of Serratia symbiotica Strain CWBI-2.3T, a Free-Living Symbiont of the Black Bean Aphid Aphis fabae.</title>
        <authorList>
            <person name="Foray V."/>
            <person name="Grigorescu A.S."/>
            <person name="Sabri A."/>
            <person name="Haubruge E."/>
            <person name="Lognay G."/>
            <person name="Francis F."/>
            <person name="Fauconnier M.L."/>
            <person name="Hance T."/>
            <person name="Thonart P."/>
        </authorList>
    </citation>
    <scope>NUCLEOTIDE SEQUENCE [LARGE SCALE GENOMIC DNA]</scope>
    <source>
        <strain evidence="8">CWBI-2.3</strain>
    </source>
</reference>
<dbReference type="PROSITE" id="PS50005">
    <property type="entry name" value="TPR"/>
    <property type="match status" value="1"/>
</dbReference>
<protein>
    <submittedName>
        <fullName evidence="8">Bacterial type II and III secretion system family protein</fullName>
    </submittedName>
</protein>
<comment type="subcellular location">
    <subcellularLocation>
        <location evidence="7">Cell outer membrane</location>
    </subcellularLocation>
    <subcellularLocation>
        <location evidence="1">Membrane</location>
    </subcellularLocation>
</comment>
<gene>
    <name evidence="8" type="ORF">SYMBAF_14075</name>
</gene>
<dbReference type="Pfam" id="PF03958">
    <property type="entry name" value="Secretin_N"/>
    <property type="match status" value="1"/>
</dbReference>
<evidence type="ECO:0000256" key="2">
    <source>
        <dbReference type="ARBA" id="ARBA00022448"/>
    </source>
</evidence>
<dbReference type="EMBL" id="CP050855">
    <property type="protein sequence ID" value="QLH64417.1"/>
    <property type="molecule type" value="Genomic_DNA"/>
</dbReference>
<dbReference type="PRINTS" id="PR01032">
    <property type="entry name" value="PHAGEIV"/>
</dbReference>
<sequence length="621" mass="68414">MLIKKTLVLAIGSILLAGCADAPPPSPPSELNEQQQLIRSLDNLAKQRRAAPQDLELKSREQLESTLLVNMYLKQADAATERNDYQQAAQLWRSALRYHPGNMRALQGLRRINTLRSLDALYRQAVSLAANDPAQALQKIKLVLEEEPSWAQATALRDHLLRKLSASNSSSDVMDSQLQKPVSLHFTSHNLMQIFTVISQMTGVNFIFDNDVPRNAVASIMADNTTAEDAINLLLMSNQLRKKVLSGNTLLIYPASQGKDKIYQDIVVKTFFLGYVKAKDVNIAVRNILKIRDIHVDERTNTITVRGAREIVDMVERLLITLDRPEAEVMLEVEVLEISNDDAQKLGINYPQSIGVGLQAPGSNGESIPLDAFRHGNLFINLGKGKGVNIDIKKIRSHAQVLANPRIRVKNNKKALIEIGEKLPVITAILNGEHTSEQVNYQDVGLKLAVTPDISLDGEIGMDVDFTLSSLGQAQRSKNGLDYYGTNNRMAKTVLSSRDGETQMLAGLISQESKSNKSGIPWLSDIPLLGRLFSTSEKNDKRTEVILLITPHIERNLDLPGSHISTIPAGTEELPGERNTTLRSVGKFQFTDASDGVPPLAPPTHYSPASGELPPPVELNE</sequence>
<dbReference type="SUPFAM" id="SSF48452">
    <property type="entry name" value="TPR-like"/>
    <property type="match status" value="1"/>
</dbReference>